<feature type="domain" description="Reverse transcriptase" evidence="1">
    <location>
        <begin position="132"/>
        <end position="359"/>
    </location>
</feature>
<dbReference type="KEGG" id="sind:105179780"/>
<dbReference type="Proteomes" id="UP000504604">
    <property type="component" value="Unplaced"/>
</dbReference>
<dbReference type="PROSITE" id="PS50878">
    <property type="entry name" value="RT_POL"/>
    <property type="match status" value="1"/>
</dbReference>
<dbReference type="Gene3D" id="3.10.10.10">
    <property type="entry name" value="HIV Type 1 Reverse Transcriptase, subunit A, domain 1"/>
    <property type="match status" value="1"/>
</dbReference>
<dbReference type="OrthoDB" id="912951at2759"/>
<dbReference type="CDD" id="cd01647">
    <property type="entry name" value="RT_LTR"/>
    <property type="match status" value="1"/>
</dbReference>
<dbReference type="InterPro" id="IPR000477">
    <property type="entry name" value="RT_dom"/>
</dbReference>
<accession>A0A6I9UQ09</accession>
<dbReference type="InterPro" id="IPR043128">
    <property type="entry name" value="Rev_trsase/Diguanyl_cyclase"/>
</dbReference>
<name>A0A6I9UQ09_SESIN</name>
<dbReference type="AlphaFoldDB" id="A0A6I9UQ09"/>
<gene>
    <name evidence="3" type="primary">LOC105179780</name>
</gene>
<protein>
    <submittedName>
        <fullName evidence="3">Uncharacterized protein LOC105179780</fullName>
    </submittedName>
</protein>
<dbReference type="InterPro" id="IPR053134">
    <property type="entry name" value="RNA-dir_DNA_polymerase"/>
</dbReference>
<dbReference type="GeneID" id="105179780"/>
<dbReference type="PANTHER" id="PTHR24559">
    <property type="entry name" value="TRANSPOSON TY3-I GAG-POL POLYPROTEIN"/>
    <property type="match status" value="1"/>
</dbReference>
<dbReference type="RefSeq" id="XP_011101718.1">
    <property type="nucleotide sequence ID" value="XM_011103416.1"/>
</dbReference>
<evidence type="ECO:0000259" key="1">
    <source>
        <dbReference type="PROSITE" id="PS50878"/>
    </source>
</evidence>
<reference evidence="3" key="1">
    <citation type="submission" date="2025-08" db="UniProtKB">
        <authorList>
            <consortium name="RefSeq"/>
        </authorList>
    </citation>
    <scope>IDENTIFICATION</scope>
</reference>
<evidence type="ECO:0000313" key="3">
    <source>
        <dbReference type="RefSeq" id="XP_011101718.1"/>
    </source>
</evidence>
<proteinExistence type="predicted"/>
<dbReference type="SUPFAM" id="SSF56672">
    <property type="entry name" value="DNA/RNA polymerases"/>
    <property type="match status" value="1"/>
</dbReference>
<dbReference type="InParanoid" id="A0A6I9UQ09"/>
<dbReference type="Pfam" id="PF00078">
    <property type="entry name" value="RVT_1"/>
    <property type="match status" value="1"/>
</dbReference>
<keyword evidence="2" id="KW-1185">Reference proteome</keyword>
<evidence type="ECO:0000313" key="2">
    <source>
        <dbReference type="Proteomes" id="UP000504604"/>
    </source>
</evidence>
<dbReference type="PANTHER" id="PTHR24559:SF430">
    <property type="entry name" value="RNA-DIRECTED DNA POLYMERASE"/>
    <property type="match status" value="1"/>
</dbReference>
<organism evidence="2 3">
    <name type="scientific">Sesamum indicum</name>
    <name type="common">Oriental sesame</name>
    <name type="synonym">Sesamum orientale</name>
    <dbReference type="NCBI Taxonomy" id="4182"/>
    <lineage>
        <taxon>Eukaryota</taxon>
        <taxon>Viridiplantae</taxon>
        <taxon>Streptophyta</taxon>
        <taxon>Embryophyta</taxon>
        <taxon>Tracheophyta</taxon>
        <taxon>Spermatophyta</taxon>
        <taxon>Magnoliopsida</taxon>
        <taxon>eudicotyledons</taxon>
        <taxon>Gunneridae</taxon>
        <taxon>Pentapetalae</taxon>
        <taxon>asterids</taxon>
        <taxon>lamiids</taxon>
        <taxon>Lamiales</taxon>
        <taxon>Pedaliaceae</taxon>
        <taxon>Sesamum</taxon>
    </lineage>
</organism>
<dbReference type="Gene3D" id="3.30.70.270">
    <property type="match status" value="1"/>
</dbReference>
<sequence length="374" mass="43294">MGLENAKLEPVRTPLVGFEGSEVASLGMIELPVSIRVEPRCRTLMVKFLVVDTPFAYNEARKCYNLSVKRGSKGKKRKDEESPESRPYEAYRMKPIEYKLVELVQGDPSRTIRIRSCMGGLETSMIKVLRENVDMFAWSPLDFRGIDLKLIVHRLNVDLTVRLVQPKKRSFGTEKSRTIRAGGEQTAEGRYVSEIQYTDWLSNVVVVPKAFEKWRMCTGPKDRYPLPRIDIMVDSTTGYEMFSMMDAYQGYHKIYMGNEDRDKTSFITDGGIYCYNVMPFGLKIVGATYQRLVNKMFHDLIDKTMEVYVDDMLVKSKRSDSYLEHLKRRFTIMRSYGMKLNPDKCTSRVRGKKFLGYMVNERGIEVTQKRSRPS</sequence>
<dbReference type="InterPro" id="IPR043502">
    <property type="entry name" value="DNA/RNA_pol_sf"/>
</dbReference>